<organism evidence="6 7">
    <name type="scientific">Paramecium sonneborni</name>
    <dbReference type="NCBI Taxonomy" id="65129"/>
    <lineage>
        <taxon>Eukaryota</taxon>
        <taxon>Sar</taxon>
        <taxon>Alveolata</taxon>
        <taxon>Ciliophora</taxon>
        <taxon>Intramacronucleata</taxon>
        <taxon>Oligohymenophorea</taxon>
        <taxon>Peniculida</taxon>
        <taxon>Parameciidae</taxon>
        <taxon>Paramecium</taxon>
    </lineage>
</organism>
<dbReference type="EC" id="2.7.11.1" evidence="1"/>
<keyword evidence="7" id="KW-1185">Reference proteome</keyword>
<feature type="domain" description="Protein kinase" evidence="5">
    <location>
        <begin position="16"/>
        <end position="111"/>
    </location>
</feature>
<dbReference type="PANTHER" id="PTHR48012">
    <property type="entry name" value="STERILE20-LIKE KINASE, ISOFORM B-RELATED"/>
    <property type="match status" value="1"/>
</dbReference>
<dbReference type="GO" id="GO:0005524">
    <property type="term" value="F:ATP binding"/>
    <property type="evidence" value="ECO:0007669"/>
    <property type="project" value="UniProtKB-UniRule"/>
</dbReference>
<keyword evidence="2 4" id="KW-0547">Nucleotide-binding</keyword>
<dbReference type="Pfam" id="PF00069">
    <property type="entry name" value="Pkinase"/>
    <property type="match status" value="1"/>
</dbReference>
<keyword evidence="3 4" id="KW-0067">ATP-binding</keyword>
<evidence type="ECO:0000256" key="3">
    <source>
        <dbReference type="ARBA" id="ARBA00022840"/>
    </source>
</evidence>
<dbReference type="InterPro" id="IPR017441">
    <property type="entry name" value="Protein_kinase_ATP_BS"/>
</dbReference>
<dbReference type="InterPro" id="IPR000719">
    <property type="entry name" value="Prot_kinase_dom"/>
</dbReference>
<feature type="binding site" evidence="4">
    <location>
        <position position="45"/>
    </location>
    <ligand>
        <name>ATP</name>
        <dbReference type="ChEBI" id="CHEBI:30616"/>
    </ligand>
</feature>
<dbReference type="GO" id="GO:0004674">
    <property type="term" value="F:protein serine/threonine kinase activity"/>
    <property type="evidence" value="ECO:0007669"/>
    <property type="project" value="UniProtKB-EC"/>
</dbReference>
<evidence type="ECO:0000313" key="7">
    <source>
        <dbReference type="Proteomes" id="UP000692954"/>
    </source>
</evidence>
<comment type="caution">
    <text evidence="6">The sequence shown here is derived from an EMBL/GenBank/DDBJ whole genome shotgun (WGS) entry which is preliminary data.</text>
</comment>
<dbReference type="AlphaFoldDB" id="A0A8S1R9Y5"/>
<proteinExistence type="predicted"/>
<dbReference type="EMBL" id="CAJJDN010000145">
    <property type="protein sequence ID" value="CAD8123545.1"/>
    <property type="molecule type" value="Genomic_DNA"/>
</dbReference>
<dbReference type="GO" id="GO:0005737">
    <property type="term" value="C:cytoplasm"/>
    <property type="evidence" value="ECO:0007669"/>
    <property type="project" value="TreeGrafter"/>
</dbReference>
<evidence type="ECO:0000313" key="6">
    <source>
        <dbReference type="EMBL" id="CAD8123545.1"/>
    </source>
</evidence>
<evidence type="ECO:0000256" key="2">
    <source>
        <dbReference type="ARBA" id="ARBA00022741"/>
    </source>
</evidence>
<gene>
    <name evidence="6" type="ORF">PSON_ATCC_30995.1.T1450092</name>
</gene>
<sequence>MFQGEDVDFLEEMYKIKEIGKIGEGSFGKVYKAIDLTDNTECAVKVVSKTLFKDAQVESDIYQQLNHPHIVKCKRVHQHSYEDNRKQELIFFNYGINERWNLSLENEGRAY</sequence>
<dbReference type="PROSITE" id="PS00107">
    <property type="entry name" value="PROTEIN_KINASE_ATP"/>
    <property type="match status" value="1"/>
</dbReference>
<dbReference type="Proteomes" id="UP000692954">
    <property type="component" value="Unassembled WGS sequence"/>
</dbReference>
<accession>A0A8S1R9Y5</accession>
<dbReference type="InterPro" id="IPR050629">
    <property type="entry name" value="STE20/SPS1-PAK"/>
</dbReference>
<dbReference type="PROSITE" id="PS50011">
    <property type="entry name" value="PROTEIN_KINASE_DOM"/>
    <property type="match status" value="1"/>
</dbReference>
<protein>
    <recommendedName>
        <fullName evidence="1">non-specific serine/threonine protein kinase</fullName>
        <ecNumber evidence="1">2.7.11.1</ecNumber>
    </recommendedName>
</protein>
<reference evidence="6" key="1">
    <citation type="submission" date="2021-01" db="EMBL/GenBank/DDBJ databases">
        <authorList>
            <consortium name="Genoscope - CEA"/>
            <person name="William W."/>
        </authorList>
    </citation>
    <scope>NUCLEOTIDE SEQUENCE</scope>
</reference>
<dbReference type="OrthoDB" id="1738954at2759"/>
<evidence type="ECO:0000256" key="1">
    <source>
        <dbReference type="ARBA" id="ARBA00012513"/>
    </source>
</evidence>
<evidence type="ECO:0000256" key="4">
    <source>
        <dbReference type="PROSITE-ProRule" id="PRU10141"/>
    </source>
</evidence>
<evidence type="ECO:0000259" key="5">
    <source>
        <dbReference type="PROSITE" id="PS50011"/>
    </source>
</evidence>
<name>A0A8S1R9Y5_9CILI</name>